<feature type="compositionally biased region" description="Polar residues" evidence="1">
    <location>
        <begin position="32"/>
        <end position="47"/>
    </location>
</feature>
<dbReference type="EMBL" id="JAYMGO010000011">
    <property type="protein sequence ID" value="KAL1265502.1"/>
    <property type="molecule type" value="Genomic_DNA"/>
</dbReference>
<comment type="caution">
    <text evidence="2">The sequence shown here is derived from an EMBL/GenBank/DDBJ whole genome shotgun (WGS) entry which is preliminary data.</text>
</comment>
<accession>A0ABR3MLL1</accession>
<protein>
    <submittedName>
        <fullName evidence="2">Uncharacterized protein</fullName>
    </submittedName>
</protein>
<organism evidence="2 3">
    <name type="scientific">Cirrhinus molitorella</name>
    <name type="common">mud carp</name>
    <dbReference type="NCBI Taxonomy" id="172907"/>
    <lineage>
        <taxon>Eukaryota</taxon>
        <taxon>Metazoa</taxon>
        <taxon>Chordata</taxon>
        <taxon>Craniata</taxon>
        <taxon>Vertebrata</taxon>
        <taxon>Euteleostomi</taxon>
        <taxon>Actinopterygii</taxon>
        <taxon>Neopterygii</taxon>
        <taxon>Teleostei</taxon>
        <taxon>Ostariophysi</taxon>
        <taxon>Cypriniformes</taxon>
        <taxon>Cyprinidae</taxon>
        <taxon>Labeoninae</taxon>
        <taxon>Labeonini</taxon>
        <taxon>Cirrhinus</taxon>
    </lineage>
</organism>
<reference evidence="2 3" key="1">
    <citation type="submission" date="2023-09" db="EMBL/GenBank/DDBJ databases">
        <authorList>
            <person name="Wang M."/>
        </authorList>
    </citation>
    <scope>NUCLEOTIDE SEQUENCE [LARGE SCALE GENOMIC DNA]</scope>
    <source>
        <strain evidence="2">GT-2023</strain>
        <tissue evidence="2">Liver</tissue>
    </source>
</reference>
<evidence type="ECO:0000313" key="3">
    <source>
        <dbReference type="Proteomes" id="UP001558613"/>
    </source>
</evidence>
<evidence type="ECO:0000313" key="2">
    <source>
        <dbReference type="EMBL" id="KAL1265502.1"/>
    </source>
</evidence>
<dbReference type="Proteomes" id="UP001558613">
    <property type="component" value="Unassembled WGS sequence"/>
</dbReference>
<sequence length="468" mass="54225">MEAFKLPSIPGSSHAKELRPHPPPQKKVKSVSAHQNIISVSENTKNSGKMEAVKLPSISPPSHAKGLRPHPPPQKKVNGSRLSAEEQFQLFGLRSREDRVGEEVRAFIKEGRQGRSSTQGEISLLPYWKRGKSFESISDYKARIIGSARKNIDTADLREAFQTENQNIFREERNMAQKELAANQARADAEAEVHDSNRTSMKNKQKAQDSLVRNLRLDDQRKALLRKTYDVEDIIEVEKLRLSEEQAEREKRNRKPSPEEVEILLSDYENGMILTEDEGKILTLINKENDKLKHYVDRIGEELQNRDLQRKQEEERLKLVKVEVEMIRSKDGSRRMKKIEQLCEELVTLQDIYGVLGYSSAYPMMILQQLEDCILESLDFIEESSETVRKLQKQICQQCEIREQEQKRMRFKALLEERRQKRLARKLRPPVKPTGKKLMPRSQPLRSIKKREEPVQANNGKQIMLTTC</sequence>
<feature type="region of interest" description="Disordered" evidence="1">
    <location>
        <begin position="184"/>
        <end position="210"/>
    </location>
</feature>
<feature type="compositionally biased region" description="Basic and acidic residues" evidence="1">
    <location>
        <begin position="187"/>
        <end position="197"/>
    </location>
</feature>
<feature type="region of interest" description="Disordered" evidence="1">
    <location>
        <begin position="1"/>
        <end position="82"/>
    </location>
</feature>
<evidence type="ECO:0000256" key="1">
    <source>
        <dbReference type="SAM" id="MobiDB-lite"/>
    </source>
</evidence>
<gene>
    <name evidence="2" type="ORF">QQF64_003529</name>
</gene>
<proteinExistence type="predicted"/>
<keyword evidence="3" id="KW-1185">Reference proteome</keyword>
<name>A0ABR3MLL1_9TELE</name>